<evidence type="ECO:0008006" key="2">
    <source>
        <dbReference type="Google" id="ProtNLM"/>
    </source>
</evidence>
<feature type="non-terminal residue" evidence="1">
    <location>
        <position position="1"/>
    </location>
</feature>
<protein>
    <recommendedName>
        <fullName evidence="2">DUF5131 family protein</fullName>
    </recommendedName>
</protein>
<dbReference type="AlphaFoldDB" id="X1JN47"/>
<gene>
    <name evidence="1" type="ORF">S03H2_54994</name>
</gene>
<evidence type="ECO:0000313" key="1">
    <source>
        <dbReference type="EMBL" id="GAH71218.1"/>
    </source>
</evidence>
<name>X1JN47_9ZZZZ</name>
<feature type="non-terminal residue" evidence="1">
    <location>
        <position position="255"/>
    </location>
</feature>
<reference evidence="1" key="1">
    <citation type="journal article" date="2014" name="Front. Microbiol.">
        <title>High frequency of phylogenetically diverse reductive dehalogenase-homologous genes in deep subseafloor sedimentary metagenomes.</title>
        <authorList>
            <person name="Kawai M."/>
            <person name="Futagami T."/>
            <person name="Toyoda A."/>
            <person name="Takaki Y."/>
            <person name="Nishi S."/>
            <person name="Hori S."/>
            <person name="Arai W."/>
            <person name="Tsubouchi T."/>
            <person name="Morono Y."/>
            <person name="Uchiyama I."/>
            <person name="Ito T."/>
            <person name="Fujiyama A."/>
            <person name="Inagaki F."/>
            <person name="Takami H."/>
        </authorList>
    </citation>
    <scope>NUCLEOTIDE SEQUENCE</scope>
    <source>
        <strain evidence="1">Expedition CK06-06</strain>
    </source>
</reference>
<organism evidence="1">
    <name type="scientific">marine sediment metagenome</name>
    <dbReference type="NCBI Taxonomy" id="412755"/>
    <lineage>
        <taxon>unclassified sequences</taxon>
        <taxon>metagenomes</taxon>
        <taxon>ecological metagenomes</taxon>
    </lineage>
</organism>
<sequence length="255" mass="29410">TAEYTWNPVTGCDQICFNGDCYAYQMMQRFGKSWGYDWVPRLHKERLTEPLLVKKPSLIFSPSMGDLYTPSNTDETVCAVLNSMAEAYWHRFELQTKFARRLPEWVYSQNVWLGVSICYERDLDRLEYLRDTNARIKYAYCEPLLEELEPDFTDIDWVVIGAKTGAHPFQPDLLWVSKLTLLAHEAGARVYHKPNLQFVKLGGPPPQMKQFPDQEWFKSRVENNSQVDGASSGLALGITEMITEEEAPTNLINIQ</sequence>
<dbReference type="Pfam" id="PF07505">
    <property type="entry name" value="DUF5131"/>
    <property type="match status" value="1"/>
</dbReference>
<accession>X1JN47</accession>
<comment type="caution">
    <text evidence="1">The sequence shown here is derived from an EMBL/GenBank/DDBJ whole genome shotgun (WGS) entry which is preliminary data.</text>
</comment>
<dbReference type="EMBL" id="BARU01035101">
    <property type="protein sequence ID" value="GAH71218.1"/>
    <property type="molecule type" value="Genomic_DNA"/>
</dbReference>
<dbReference type="InterPro" id="IPR011101">
    <property type="entry name" value="DUF5131"/>
</dbReference>
<proteinExistence type="predicted"/>